<organism evidence="2 3">
    <name type="scientific">Mytilus edulis</name>
    <name type="common">Blue mussel</name>
    <dbReference type="NCBI Taxonomy" id="6550"/>
    <lineage>
        <taxon>Eukaryota</taxon>
        <taxon>Metazoa</taxon>
        <taxon>Spiralia</taxon>
        <taxon>Lophotrochozoa</taxon>
        <taxon>Mollusca</taxon>
        <taxon>Bivalvia</taxon>
        <taxon>Autobranchia</taxon>
        <taxon>Pteriomorphia</taxon>
        <taxon>Mytilida</taxon>
        <taxon>Mytiloidea</taxon>
        <taxon>Mytilidae</taxon>
        <taxon>Mytilinae</taxon>
        <taxon>Mytilus</taxon>
    </lineage>
</organism>
<feature type="compositionally biased region" description="Acidic residues" evidence="1">
    <location>
        <begin position="116"/>
        <end position="165"/>
    </location>
</feature>
<proteinExistence type="predicted"/>
<feature type="region of interest" description="Disordered" evidence="1">
    <location>
        <begin position="107"/>
        <end position="165"/>
    </location>
</feature>
<accession>A0A8S3R1X0</accession>
<evidence type="ECO:0000313" key="2">
    <source>
        <dbReference type="EMBL" id="CAG2201993.1"/>
    </source>
</evidence>
<evidence type="ECO:0000256" key="1">
    <source>
        <dbReference type="SAM" id="MobiDB-lite"/>
    </source>
</evidence>
<gene>
    <name evidence="2" type="ORF">MEDL_16594</name>
</gene>
<protein>
    <submittedName>
        <fullName evidence="2">Uncharacterized protein</fullName>
    </submittedName>
</protein>
<dbReference type="AlphaFoldDB" id="A0A8S3R1X0"/>
<reference evidence="2" key="1">
    <citation type="submission" date="2021-03" db="EMBL/GenBank/DDBJ databases">
        <authorList>
            <person name="Bekaert M."/>
        </authorList>
    </citation>
    <scope>NUCLEOTIDE SEQUENCE</scope>
</reference>
<sequence length="207" mass="23546">MENSIEKKFHDEIIKLCDDNKSSNNSIFTRERYRETIGNVKEAKLSSKKTALQRYFLRQYDVLSVAGIEKLIRKGDESSALPKELLDTLETEEDLIALTTATTCTSDDNVRPNIETETDLDTNTETETDLDTNTETETDLDTNTETETDLDTNTETETDLDTNTETETDLEINTEMETDMDTNTETDTNLDSNTETDVDTNFKIIHI</sequence>
<keyword evidence="3" id="KW-1185">Reference proteome</keyword>
<dbReference type="Proteomes" id="UP000683360">
    <property type="component" value="Unassembled WGS sequence"/>
</dbReference>
<name>A0A8S3R1X0_MYTED</name>
<dbReference type="OrthoDB" id="6576283at2759"/>
<comment type="caution">
    <text evidence="2">The sequence shown here is derived from an EMBL/GenBank/DDBJ whole genome shotgun (WGS) entry which is preliminary data.</text>
</comment>
<evidence type="ECO:0000313" key="3">
    <source>
        <dbReference type="Proteomes" id="UP000683360"/>
    </source>
</evidence>
<dbReference type="EMBL" id="CAJPWZ010000874">
    <property type="protein sequence ID" value="CAG2201993.1"/>
    <property type="molecule type" value="Genomic_DNA"/>
</dbReference>